<dbReference type="PANTHER" id="PTHR43877">
    <property type="entry name" value="AMINOALKYLPHOSPHONATE N-ACETYLTRANSFERASE-RELATED-RELATED"/>
    <property type="match status" value="1"/>
</dbReference>
<proteinExistence type="predicted"/>
<evidence type="ECO:0000256" key="1">
    <source>
        <dbReference type="ARBA" id="ARBA00022679"/>
    </source>
</evidence>
<dbReference type="GO" id="GO:0016747">
    <property type="term" value="F:acyltransferase activity, transferring groups other than amino-acyl groups"/>
    <property type="evidence" value="ECO:0007669"/>
    <property type="project" value="InterPro"/>
</dbReference>
<dbReference type="InterPro" id="IPR000182">
    <property type="entry name" value="GNAT_dom"/>
</dbReference>
<dbReference type="Proteomes" id="UP000183190">
    <property type="component" value="Unassembled WGS sequence"/>
</dbReference>
<dbReference type="InterPro" id="IPR050832">
    <property type="entry name" value="Bact_Acetyltransf"/>
</dbReference>
<evidence type="ECO:0000313" key="5">
    <source>
        <dbReference type="Proteomes" id="UP000183190"/>
    </source>
</evidence>
<protein>
    <submittedName>
        <fullName evidence="4">Acetyltransferase (GNAT) family protein</fullName>
    </submittedName>
</protein>
<evidence type="ECO:0000256" key="2">
    <source>
        <dbReference type="ARBA" id="ARBA00023315"/>
    </source>
</evidence>
<gene>
    <name evidence="4" type="ORF">SAMN02910265_03123</name>
</gene>
<dbReference type="AlphaFoldDB" id="A0A1H6LE62"/>
<feature type="domain" description="N-acetyltransferase" evidence="3">
    <location>
        <begin position="6"/>
        <end position="153"/>
    </location>
</feature>
<name>A0A1H6LE62_RUMFL</name>
<sequence length="153" mass="18038">MLQIKYKWTDGNNRDFQRFYLSTEEYYSSLVGGVQNRKGFIPYNISESIGTVLIACIDDIAVGCAGLKRYSDTDVEIKRVWVEPEYRRHRIAENMMNMLEELAEKMKFQRTVLQTREAMREAVSLYEKLGYYRINNYPPYDRLEGAVCYAKNL</sequence>
<dbReference type="SUPFAM" id="SSF55729">
    <property type="entry name" value="Acyl-CoA N-acyltransferases (Nat)"/>
    <property type="match status" value="1"/>
</dbReference>
<accession>A0A1H6LE62</accession>
<dbReference type="Gene3D" id="3.40.630.30">
    <property type="match status" value="1"/>
</dbReference>
<keyword evidence="1 4" id="KW-0808">Transferase</keyword>
<dbReference type="InterPro" id="IPR016181">
    <property type="entry name" value="Acyl_CoA_acyltransferase"/>
</dbReference>
<dbReference type="RefSeq" id="WP_051456718.1">
    <property type="nucleotide sequence ID" value="NZ_FNWV01000020.1"/>
</dbReference>
<dbReference type="EMBL" id="FNWV01000020">
    <property type="protein sequence ID" value="SEH86892.1"/>
    <property type="molecule type" value="Genomic_DNA"/>
</dbReference>
<dbReference type="CDD" id="cd04301">
    <property type="entry name" value="NAT_SF"/>
    <property type="match status" value="1"/>
</dbReference>
<evidence type="ECO:0000259" key="3">
    <source>
        <dbReference type="PROSITE" id="PS51186"/>
    </source>
</evidence>
<organism evidence="4 5">
    <name type="scientific">Ruminococcus flavefaciens</name>
    <dbReference type="NCBI Taxonomy" id="1265"/>
    <lineage>
        <taxon>Bacteria</taxon>
        <taxon>Bacillati</taxon>
        <taxon>Bacillota</taxon>
        <taxon>Clostridia</taxon>
        <taxon>Eubacteriales</taxon>
        <taxon>Oscillospiraceae</taxon>
        <taxon>Ruminococcus</taxon>
    </lineage>
</organism>
<dbReference type="Pfam" id="PF00583">
    <property type="entry name" value="Acetyltransf_1"/>
    <property type="match status" value="1"/>
</dbReference>
<dbReference type="PROSITE" id="PS51186">
    <property type="entry name" value="GNAT"/>
    <property type="match status" value="1"/>
</dbReference>
<evidence type="ECO:0000313" key="4">
    <source>
        <dbReference type="EMBL" id="SEH86892.1"/>
    </source>
</evidence>
<dbReference type="PANTHER" id="PTHR43877:SF2">
    <property type="entry name" value="AMINOALKYLPHOSPHONATE N-ACETYLTRANSFERASE-RELATED"/>
    <property type="match status" value="1"/>
</dbReference>
<keyword evidence="2" id="KW-0012">Acyltransferase</keyword>
<reference evidence="4 5" key="1">
    <citation type="submission" date="2016-10" db="EMBL/GenBank/DDBJ databases">
        <authorList>
            <person name="de Groot N.N."/>
        </authorList>
    </citation>
    <scope>NUCLEOTIDE SEQUENCE [LARGE SCALE GENOMIC DNA]</scope>
    <source>
        <strain evidence="4 5">YAD2003</strain>
    </source>
</reference>